<feature type="domain" description="GAE" evidence="5">
    <location>
        <begin position="1"/>
        <end position="65"/>
    </location>
</feature>
<dbReference type="Proteomes" id="UP001371456">
    <property type="component" value="Unassembled WGS sequence"/>
</dbReference>
<dbReference type="AlphaFoldDB" id="A0AAN8TP98"/>
<evidence type="ECO:0000256" key="1">
    <source>
        <dbReference type="ARBA" id="ARBA00004555"/>
    </source>
</evidence>
<evidence type="ECO:0000259" key="5">
    <source>
        <dbReference type="PROSITE" id="PS50180"/>
    </source>
</evidence>
<dbReference type="InterPro" id="IPR013041">
    <property type="entry name" value="Clathrin_app_Ig-like_sf"/>
</dbReference>
<keyword evidence="3" id="KW-0653">Protein transport</keyword>
<protein>
    <recommendedName>
        <fullName evidence="5">GAE domain-containing protein</fullName>
    </recommendedName>
</protein>
<evidence type="ECO:0000313" key="7">
    <source>
        <dbReference type="Proteomes" id="UP001371456"/>
    </source>
</evidence>
<dbReference type="SUPFAM" id="SSF49348">
    <property type="entry name" value="Clathrin adaptor appendage domain"/>
    <property type="match status" value="1"/>
</dbReference>
<dbReference type="EMBL" id="JBANQN010000004">
    <property type="protein sequence ID" value="KAK6791330.1"/>
    <property type="molecule type" value="Genomic_DNA"/>
</dbReference>
<keyword evidence="4" id="KW-0333">Golgi apparatus</keyword>
<organism evidence="6 7">
    <name type="scientific">Solanum bulbocastanum</name>
    <name type="common">Wild potato</name>
    <dbReference type="NCBI Taxonomy" id="147425"/>
    <lineage>
        <taxon>Eukaryota</taxon>
        <taxon>Viridiplantae</taxon>
        <taxon>Streptophyta</taxon>
        <taxon>Embryophyta</taxon>
        <taxon>Tracheophyta</taxon>
        <taxon>Spermatophyta</taxon>
        <taxon>Magnoliopsida</taxon>
        <taxon>eudicotyledons</taxon>
        <taxon>Gunneridae</taxon>
        <taxon>Pentapetalae</taxon>
        <taxon>asterids</taxon>
        <taxon>lamiids</taxon>
        <taxon>Solanales</taxon>
        <taxon>Solanaceae</taxon>
        <taxon>Solanoideae</taxon>
        <taxon>Solaneae</taxon>
        <taxon>Solanum</taxon>
    </lineage>
</organism>
<dbReference type="GO" id="GO:0016192">
    <property type="term" value="P:vesicle-mediated transport"/>
    <property type="evidence" value="ECO:0007669"/>
    <property type="project" value="InterPro"/>
</dbReference>
<dbReference type="InterPro" id="IPR008152">
    <property type="entry name" value="Clathrin_a/b/g-adaptin_app_Ig"/>
</dbReference>
<dbReference type="PROSITE" id="PS50180">
    <property type="entry name" value="GAE"/>
    <property type="match status" value="1"/>
</dbReference>
<dbReference type="Gene3D" id="2.60.40.1230">
    <property type="match status" value="1"/>
</dbReference>
<evidence type="ECO:0000256" key="2">
    <source>
        <dbReference type="ARBA" id="ARBA00022448"/>
    </source>
</evidence>
<dbReference type="GO" id="GO:0005794">
    <property type="term" value="C:Golgi apparatus"/>
    <property type="evidence" value="ECO:0007669"/>
    <property type="project" value="UniProtKB-SubCell"/>
</dbReference>
<comment type="caution">
    <text evidence="6">The sequence shown here is derived from an EMBL/GenBank/DDBJ whole genome shotgun (WGS) entry which is preliminary data.</text>
</comment>
<proteinExistence type="predicted"/>
<gene>
    <name evidence="6" type="ORF">RDI58_010411</name>
</gene>
<dbReference type="Pfam" id="PF02883">
    <property type="entry name" value="Alpha_adaptinC2"/>
    <property type="match status" value="1"/>
</dbReference>
<keyword evidence="2" id="KW-0813">Transport</keyword>
<evidence type="ECO:0000256" key="4">
    <source>
        <dbReference type="ARBA" id="ARBA00023034"/>
    </source>
</evidence>
<keyword evidence="7" id="KW-1185">Reference proteome</keyword>
<dbReference type="GO" id="GO:0006886">
    <property type="term" value="P:intracellular protein transport"/>
    <property type="evidence" value="ECO:0007669"/>
    <property type="project" value="InterPro"/>
</dbReference>
<sequence length="68" mass="7565">MKFLQLQLDPASGNTLPANGNGSITQKLRITNGQHGKKALVMRIRISYKVNNKDVLEEGQVSNFPRDL</sequence>
<evidence type="ECO:0000313" key="6">
    <source>
        <dbReference type="EMBL" id="KAK6791330.1"/>
    </source>
</evidence>
<evidence type="ECO:0000256" key="3">
    <source>
        <dbReference type="ARBA" id="ARBA00022927"/>
    </source>
</evidence>
<dbReference type="InterPro" id="IPR008153">
    <property type="entry name" value="GAE_dom"/>
</dbReference>
<accession>A0AAN8TP98</accession>
<name>A0AAN8TP98_SOLBU</name>
<comment type="subcellular location">
    <subcellularLocation>
        <location evidence="1">Golgi apparatus</location>
    </subcellularLocation>
</comment>
<reference evidence="6 7" key="1">
    <citation type="submission" date="2024-02" db="EMBL/GenBank/DDBJ databases">
        <title>de novo genome assembly of Solanum bulbocastanum strain 11H21.</title>
        <authorList>
            <person name="Hosaka A.J."/>
        </authorList>
    </citation>
    <scope>NUCLEOTIDE SEQUENCE [LARGE SCALE GENOMIC DNA]</scope>
    <source>
        <tissue evidence="6">Young leaves</tissue>
    </source>
</reference>